<evidence type="ECO:0000259" key="1">
    <source>
        <dbReference type="PROSITE" id="PS50225"/>
    </source>
</evidence>
<name>A0A8J2PEY9_9HEXA</name>
<keyword evidence="3" id="KW-1185">Reference proteome</keyword>
<dbReference type="PROSITE" id="PS50225">
    <property type="entry name" value="SOCS"/>
    <property type="match status" value="1"/>
</dbReference>
<evidence type="ECO:0000313" key="3">
    <source>
        <dbReference type="Proteomes" id="UP000708208"/>
    </source>
</evidence>
<dbReference type="Pfam" id="PF07525">
    <property type="entry name" value="SOCS_box"/>
    <property type="match status" value="1"/>
</dbReference>
<gene>
    <name evidence="2" type="ORF">AFUS01_LOCUS29714</name>
</gene>
<comment type="caution">
    <text evidence="2">The sequence shown here is derived from an EMBL/GenBank/DDBJ whole genome shotgun (WGS) entry which is preliminary data.</text>
</comment>
<sequence>MIHVGWVSKRVASLQLLCRLAIYKSLSNKSCVAHLPLPLPVRALISSLHTQTILSILPNLDDLREFVCHPPSGNLRLYCTMIRHEDDANQSPGTAYTLYLEYLGGLIPILKGKRTSKIRPEFVIYDPQSSERKTCFCIYEKQNLYEYCGRGTLQSVSG</sequence>
<protein>
    <recommendedName>
        <fullName evidence="1">SOCS box domain-containing protein</fullName>
    </recommendedName>
</protein>
<accession>A0A8J2PEY9</accession>
<dbReference type="PANTHER" id="PTHR16517:SF2">
    <property type="entry name" value="TUBBY-RELATED PROTEIN 4"/>
    <property type="match status" value="1"/>
</dbReference>
<proteinExistence type="predicted"/>
<dbReference type="OrthoDB" id="8775810at2759"/>
<dbReference type="Proteomes" id="UP000708208">
    <property type="component" value="Unassembled WGS sequence"/>
</dbReference>
<evidence type="ECO:0000313" key="2">
    <source>
        <dbReference type="EMBL" id="CAG7819253.1"/>
    </source>
</evidence>
<dbReference type="EMBL" id="CAJVCH010443893">
    <property type="protein sequence ID" value="CAG7819253.1"/>
    <property type="molecule type" value="Genomic_DNA"/>
</dbReference>
<reference evidence="2" key="1">
    <citation type="submission" date="2021-06" db="EMBL/GenBank/DDBJ databases">
        <authorList>
            <person name="Hodson N. C."/>
            <person name="Mongue J. A."/>
            <person name="Jaron S. K."/>
        </authorList>
    </citation>
    <scope>NUCLEOTIDE SEQUENCE</scope>
</reference>
<dbReference type="InterPro" id="IPR001496">
    <property type="entry name" value="SOCS_box"/>
</dbReference>
<dbReference type="AlphaFoldDB" id="A0A8J2PEY9"/>
<dbReference type="PANTHER" id="PTHR16517">
    <property type="entry name" value="TUBBY-RELATED"/>
    <property type="match status" value="1"/>
</dbReference>
<feature type="domain" description="SOCS box" evidence="1">
    <location>
        <begin position="1"/>
        <end position="51"/>
    </location>
</feature>
<organism evidence="2 3">
    <name type="scientific">Allacma fusca</name>
    <dbReference type="NCBI Taxonomy" id="39272"/>
    <lineage>
        <taxon>Eukaryota</taxon>
        <taxon>Metazoa</taxon>
        <taxon>Ecdysozoa</taxon>
        <taxon>Arthropoda</taxon>
        <taxon>Hexapoda</taxon>
        <taxon>Collembola</taxon>
        <taxon>Symphypleona</taxon>
        <taxon>Sminthuridae</taxon>
        <taxon>Allacma</taxon>
    </lineage>
</organism>
<dbReference type="SMART" id="SM00969">
    <property type="entry name" value="SOCS_box"/>
    <property type="match status" value="1"/>
</dbReference>